<evidence type="ECO:0000313" key="2">
    <source>
        <dbReference type="Proteomes" id="UP000076858"/>
    </source>
</evidence>
<comment type="caution">
    <text evidence="1">The sequence shown here is derived from an EMBL/GenBank/DDBJ whole genome shotgun (WGS) entry which is preliminary data.</text>
</comment>
<keyword evidence="2" id="KW-1185">Reference proteome</keyword>
<dbReference type="AlphaFoldDB" id="A0A162CZW0"/>
<reference evidence="1 2" key="1">
    <citation type="submission" date="2016-03" db="EMBL/GenBank/DDBJ databases">
        <title>EvidentialGene: Evidence-directed Construction of Genes on Genomes.</title>
        <authorList>
            <person name="Gilbert D.G."/>
            <person name="Choi J.-H."/>
            <person name="Mockaitis K."/>
            <person name="Colbourne J."/>
            <person name="Pfrender M."/>
        </authorList>
    </citation>
    <scope>NUCLEOTIDE SEQUENCE [LARGE SCALE GENOMIC DNA]</scope>
    <source>
        <strain evidence="1 2">Xinb3</strain>
        <tissue evidence="1">Complete organism</tissue>
    </source>
</reference>
<dbReference type="Proteomes" id="UP000076858">
    <property type="component" value="Unassembled WGS sequence"/>
</dbReference>
<gene>
    <name evidence="1" type="ORF">APZ42_008737</name>
</gene>
<name>A0A162CZW0_9CRUS</name>
<proteinExistence type="predicted"/>
<dbReference type="EMBL" id="LRGB01023809">
    <property type="protein sequence ID" value="KZR96744.1"/>
    <property type="molecule type" value="Genomic_DNA"/>
</dbReference>
<accession>A0A162CZW0</accession>
<organism evidence="1 2">
    <name type="scientific">Daphnia magna</name>
    <dbReference type="NCBI Taxonomy" id="35525"/>
    <lineage>
        <taxon>Eukaryota</taxon>
        <taxon>Metazoa</taxon>
        <taxon>Ecdysozoa</taxon>
        <taxon>Arthropoda</taxon>
        <taxon>Crustacea</taxon>
        <taxon>Branchiopoda</taxon>
        <taxon>Diplostraca</taxon>
        <taxon>Cladocera</taxon>
        <taxon>Anomopoda</taxon>
        <taxon>Daphniidae</taxon>
        <taxon>Daphnia</taxon>
    </lineage>
</organism>
<evidence type="ECO:0000313" key="1">
    <source>
        <dbReference type="EMBL" id="KZR96744.1"/>
    </source>
</evidence>
<feature type="non-terminal residue" evidence="1">
    <location>
        <position position="67"/>
    </location>
</feature>
<protein>
    <submittedName>
        <fullName evidence="1">Uncharacterized protein</fullName>
    </submittedName>
</protein>
<sequence length="67" mass="7743">MNISEKFIDTRTKQWMKNQSRLSALGNFPQGHARAPFLVLYLKIKCLTNARRFQPVRGSRPARGSRP</sequence>